<protein>
    <submittedName>
        <fullName evidence="2">Uncharacterized protein</fullName>
    </submittedName>
</protein>
<dbReference type="Proteomes" id="UP000250235">
    <property type="component" value="Unassembled WGS sequence"/>
</dbReference>
<keyword evidence="3" id="KW-1185">Reference proteome</keyword>
<feature type="chain" id="PRO_5016358396" evidence="1">
    <location>
        <begin position="25"/>
        <end position="96"/>
    </location>
</feature>
<reference evidence="2 3" key="1">
    <citation type="journal article" date="2015" name="Proc. Natl. Acad. Sci. U.S.A.">
        <title>The resurrection genome of Boea hygrometrica: A blueprint for survival of dehydration.</title>
        <authorList>
            <person name="Xiao L."/>
            <person name="Yang G."/>
            <person name="Zhang L."/>
            <person name="Yang X."/>
            <person name="Zhao S."/>
            <person name="Ji Z."/>
            <person name="Zhou Q."/>
            <person name="Hu M."/>
            <person name="Wang Y."/>
            <person name="Chen M."/>
            <person name="Xu Y."/>
            <person name="Jin H."/>
            <person name="Xiao X."/>
            <person name="Hu G."/>
            <person name="Bao F."/>
            <person name="Hu Y."/>
            <person name="Wan P."/>
            <person name="Li L."/>
            <person name="Deng X."/>
            <person name="Kuang T."/>
            <person name="Xiang C."/>
            <person name="Zhu J.K."/>
            <person name="Oliver M.J."/>
            <person name="He Y."/>
        </authorList>
    </citation>
    <scope>NUCLEOTIDE SEQUENCE [LARGE SCALE GENOMIC DNA]</scope>
    <source>
        <strain evidence="3">cv. XS01</strain>
    </source>
</reference>
<evidence type="ECO:0000256" key="1">
    <source>
        <dbReference type="SAM" id="SignalP"/>
    </source>
</evidence>
<organism evidence="2 3">
    <name type="scientific">Dorcoceras hygrometricum</name>
    <dbReference type="NCBI Taxonomy" id="472368"/>
    <lineage>
        <taxon>Eukaryota</taxon>
        <taxon>Viridiplantae</taxon>
        <taxon>Streptophyta</taxon>
        <taxon>Embryophyta</taxon>
        <taxon>Tracheophyta</taxon>
        <taxon>Spermatophyta</taxon>
        <taxon>Magnoliopsida</taxon>
        <taxon>eudicotyledons</taxon>
        <taxon>Gunneridae</taxon>
        <taxon>Pentapetalae</taxon>
        <taxon>asterids</taxon>
        <taxon>lamiids</taxon>
        <taxon>Lamiales</taxon>
        <taxon>Gesneriaceae</taxon>
        <taxon>Didymocarpoideae</taxon>
        <taxon>Trichosporeae</taxon>
        <taxon>Loxocarpinae</taxon>
        <taxon>Dorcoceras</taxon>
    </lineage>
</organism>
<dbReference type="OrthoDB" id="1863260at2759"/>
<feature type="signal peptide" evidence="1">
    <location>
        <begin position="1"/>
        <end position="24"/>
    </location>
</feature>
<dbReference type="EMBL" id="KV000896">
    <property type="protein sequence ID" value="KZV39757.1"/>
    <property type="molecule type" value="Genomic_DNA"/>
</dbReference>
<name>A0A2Z7C5D8_9LAMI</name>
<evidence type="ECO:0000313" key="2">
    <source>
        <dbReference type="EMBL" id="KZV39757.1"/>
    </source>
</evidence>
<proteinExistence type="predicted"/>
<evidence type="ECO:0000313" key="3">
    <source>
        <dbReference type="Proteomes" id="UP000250235"/>
    </source>
</evidence>
<gene>
    <name evidence="2" type="ORF">F511_08219</name>
</gene>
<sequence>METKLRFLQLTGAMVFTLIILCSALDKGYNPPAKGLNRIQGGFGAPENIQAAGRNMQHIGILPGHRKRLSEVLRAKMDDLRPTAPGHSPGIGHAGK</sequence>
<dbReference type="AlphaFoldDB" id="A0A2Z7C5D8"/>
<accession>A0A2Z7C5D8</accession>
<keyword evidence="1" id="KW-0732">Signal</keyword>